<dbReference type="Proteomes" id="UP001200034">
    <property type="component" value="Unassembled WGS sequence"/>
</dbReference>
<dbReference type="CDD" id="cd00190">
    <property type="entry name" value="Tryp_SPc"/>
    <property type="match status" value="1"/>
</dbReference>
<organism evidence="10 11">
    <name type="scientific">Drosophila rubida</name>
    <dbReference type="NCBI Taxonomy" id="30044"/>
    <lineage>
        <taxon>Eukaryota</taxon>
        <taxon>Metazoa</taxon>
        <taxon>Ecdysozoa</taxon>
        <taxon>Arthropoda</taxon>
        <taxon>Hexapoda</taxon>
        <taxon>Insecta</taxon>
        <taxon>Pterygota</taxon>
        <taxon>Neoptera</taxon>
        <taxon>Endopterygota</taxon>
        <taxon>Diptera</taxon>
        <taxon>Brachycera</taxon>
        <taxon>Muscomorpha</taxon>
        <taxon>Ephydroidea</taxon>
        <taxon>Drosophilidae</taxon>
        <taxon>Drosophila</taxon>
    </lineage>
</organism>
<keyword evidence="3" id="KW-1015">Disulfide bond</keyword>
<dbReference type="SUPFAM" id="SSF50494">
    <property type="entry name" value="Trypsin-like serine proteases"/>
    <property type="match status" value="1"/>
</dbReference>
<dbReference type="SMART" id="SM00020">
    <property type="entry name" value="Tryp_SPc"/>
    <property type="match status" value="1"/>
</dbReference>
<dbReference type="Pfam" id="PF18322">
    <property type="entry name" value="CLIP_1"/>
    <property type="match status" value="1"/>
</dbReference>
<dbReference type="InterPro" id="IPR041515">
    <property type="entry name" value="PPAF-2-like_Clip"/>
</dbReference>
<dbReference type="PANTHER" id="PTHR24256">
    <property type="entry name" value="TRYPTASE-RELATED"/>
    <property type="match status" value="1"/>
</dbReference>
<feature type="domain" description="Peptidase S1" evidence="9">
    <location>
        <begin position="160"/>
        <end position="407"/>
    </location>
</feature>
<evidence type="ECO:0000256" key="5">
    <source>
        <dbReference type="ARBA" id="ARBA00068096"/>
    </source>
</evidence>
<evidence type="ECO:0000259" key="9">
    <source>
        <dbReference type="PROSITE" id="PS50240"/>
    </source>
</evidence>
<evidence type="ECO:0000256" key="3">
    <source>
        <dbReference type="ARBA" id="ARBA00023157"/>
    </source>
</evidence>
<dbReference type="InterPro" id="IPR009003">
    <property type="entry name" value="Peptidase_S1_PA"/>
</dbReference>
<dbReference type="Pfam" id="PF00089">
    <property type="entry name" value="Trypsin"/>
    <property type="match status" value="1"/>
</dbReference>
<dbReference type="EMBL" id="JAJJHW010000014">
    <property type="protein sequence ID" value="KAH8388571.1"/>
    <property type="molecule type" value="Genomic_DNA"/>
</dbReference>
<feature type="signal peptide" evidence="8">
    <location>
        <begin position="1"/>
        <end position="17"/>
    </location>
</feature>
<evidence type="ECO:0000256" key="8">
    <source>
        <dbReference type="SAM" id="SignalP"/>
    </source>
</evidence>
<comment type="caution">
    <text evidence="10">The sequence shown here is derived from an EMBL/GenBank/DDBJ whole genome shotgun (WGS) entry which is preliminary data.</text>
</comment>
<evidence type="ECO:0000256" key="4">
    <source>
        <dbReference type="ARBA" id="ARBA00024195"/>
    </source>
</evidence>
<sequence length="418" mass="44607">MSPLILLTAALLAAASAAPQSDSILDRNIKDIFNTNPSVPTPTQTSNTGIGRVVTPEPIDPNSPVIDFNSVSGKQADCNCVPYYMCDPSTNSITEDESFDGFGQIDIRFGEDDPVCPSSVDVCCAGNRTRNVPLNPTPLDKRPDQPRGCGIRNVGLDFTLTGATQNEAGFGEFPWTIALLHANNYSLFCGGSLIHPQVVLTAVHCVLPHAPGTFMARAGEWDAQTTRERLPYQELGVQRIITHPQFKVRNVANDFALVILTEAFKPADHINVVCLPSQGATPLAGTTCFSTGWGKDVFGAAGKYSVIMKRVPLPVVDFNTCQTQFRGTRLGPKFALDRSFMCAGGQRGIDTCQGDGGAPLACPIGLAAENRYQQSGIVAWGIGCNDEVPAAYANVAGARSWIDQQMLANGFGTSSYTA</sequence>
<evidence type="ECO:0000256" key="6">
    <source>
        <dbReference type="ARBA" id="ARBA00076468"/>
    </source>
</evidence>
<feature type="region of interest" description="Disordered" evidence="7">
    <location>
        <begin position="35"/>
        <end position="61"/>
    </location>
</feature>
<dbReference type="FunFam" id="2.40.10.10:FF:000038">
    <property type="entry name" value="Serine protease"/>
    <property type="match status" value="1"/>
</dbReference>
<dbReference type="AlphaFoldDB" id="A0AAD4KH85"/>
<proteinExistence type="inferred from homology"/>
<evidence type="ECO:0000256" key="1">
    <source>
        <dbReference type="ARBA" id="ARBA00004613"/>
    </source>
</evidence>
<keyword evidence="8" id="KW-0732">Signal</keyword>
<evidence type="ECO:0000256" key="2">
    <source>
        <dbReference type="ARBA" id="ARBA00022525"/>
    </source>
</evidence>
<dbReference type="PROSITE" id="PS50240">
    <property type="entry name" value="TRYPSIN_DOM"/>
    <property type="match status" value="1"/>
</dbReference>
<evidence type="ECO:0000313" key="11">
    <source>
        <dbReference type="Proteomes" id="UP001200034"/>
    </source>
</evidence>
<evidence type="ECO:0000256" key="7">
    <source>
        <dbReference type="SAM" id="MobiDB-lite"/>
    </source>
</evidence>
<feature type="compositionally biased region" description="Polar residues" evidence="7">
    <location>
        <begin position="35"/>
        <end position="49"/>
    </location>
</feature>
<gene>
    <name evidence="10" type="ORF">KR093_010031</name>
</gene>
<dbReference type="GO" id="GO:0004252">
    <property type="term" value="F:serine-type endopeptidase activity"/>
    <property type="evidence" value="ECO:0007669"/>
    <property type="project" value="InterPro"/>
</dbReference>
<comment type="similarity">
    <text evidence="4">Belongs to the peptidase S1 family. CLIP subfamily.</text>
</comment>
<dbReference type="GO" id="GO:0005576">
    <property type="term" value="C:extracellular region"/>
    <property type="evidence" value="ECO:0007669"/>
    <property type="project" value="UniProtKB-SubCell"/>
</dbReference>
<evidence type="ECO:0000313" key="10">
    <source>
        <dbReference type="EMBL" id="KAH8388571.1"/>
    </source>
</evidence>
<name>A0AAD4KH85_9MUSC</name>
<dbReference type="InterPro" id="IPR001254">
    <property type="entry name" value="Trypsin_dom"/>
</dbReference>
<dbReference type="Gene3D" id="2.40.10.10">
    <property type="entry name" value="Trypsin-like serine proteases"/>
    <property type="match status" value="1"/>
</dbReference>
<feature type="chain" id="PRO_5041999850" description="Phenoloxidase-activating factor 2" evidence="8">
    <location>
        <begin position="18"/>
        <end position="418"/>
    </location>
</feature>
<dbReference type="GO" id="GO:0006508">
    <property type="term" value="P:proteolysis"/>
    <property type="evidence" value="ECO:0007669"/>
    <property type="project" value="InterPro"/>
</dbReference>
<accession>A0AAD4KH85</accession>
<dbReference type="InterPro" id="IPR001314">
    <property type="entry name" value="Peptidase_S1A"/>
</dbReference>
<dbReference type="InterPro" id="IPR043504">
    <property type="entry name" value="Peptidase_S1_PA_chymotrypsin"/>
</dbReference>
<dbReference type="PRINTS" id="PR00722">
    <property type="entry name" value="CHYMOTRYPSIN"/>
</dbReference>
<protein>
    <recommendedName>
        <fullName evidence="5">Phenoloxidase-activating factor 2</fullName>
    </recommendedName>
    <alternativeName>
        <fullName evidence="6">Prophenoloxidase-activating factor II</fullName>
    </alternativeName>
</protein>
<keyword evidence="2" id="KW-0964">Secreted</keyword>
<comment type="subcellular location">
    <subcellularLocation>
        <location evidence="1">Secreted</location>
    </subcellularLocation>
</comment>
<reference evidence="10" key="1">
    <citation type="journal article" date="2021" name="Mol. Ecol. Resour.">
        <title>Phylogenomic analyses of the genus Drosophila reveals genomic signals of climate adaptation.</title>
        <authorList>
            <person name="Li F."/>
            <person name="Rane R.V."/>
            <person name="Luria V."/>
            <person name="Xiong Z."/>
            <person name="Chen J."/>
            <person name="Li Z."/>
            <person name="Catullo R.A."/>
            <person name="Griffin P.C."/>
            <person name="Schiffer M."/>
            <person name="Pearce S."/>
            <person name="Lee S.F."/>
            <person name="McElroy K."/>
            <person name="Stocker A."/>
            <person name="Shirriffs J."/>
            <person name="Cockerell F."/>
            <person name="Coppin C."/>
            <person name="Sgro C.M."/>
            <person name="Karger A."/>
            <person name="Cain J.W."/>
            <person name="Weber J.A."/>
            <person name="Santpere G."/>
            <person name="Kirschner M.W."/>
            <person name="Hoffmann A.A."/>
            <person name="Oakeshott J.G."/>
            <person name="Zhang G."/>
        </authorList>
    </citation>
    <scope>NUCLEOTIDE SEQUENCE</scope>
    <source>
        <strain evidence="10">BGI-SZ-2011g</strain>
    </source>
</reference>
<dbReference type="InterPro" id="IPR051487">
    <property type="entry name" value="Ser/Thr_Proteases_Immune/Dev"/>
</dbReference>
<keyword evidence="11" id="KW-1185">Reference proteome</keyword>